<gene>
    <name evidence="2" type="ORF">M5D96_004888</name>
</gene>
<evidence type="ECO:0000259" key="1">
    <source>
        <dbReference type="PROSITE" id="PS51186"/>
    </source>
</evidence>
<keyword evidence="3" id="KW-1185">Reference proteome</keyword>
<dbReference type="InterPro" id="IPR000182">
    <property type="entry name" value="GNAT_dom"/>
</dbReference>
<protein>
    <recommendedName>
        <fullName evidence="1">N-acetyltransferase domain-containing protein</fullName>
    </recommendedName>
</protein>
<accession>A0A9P9YUY7</accession>
<dbReference type="EMBL" id="JAMKOV010000002">
    <property type="protein sequence ID" value="KAI8043556.1"/>
    <property type="molecule type" value="Genomic_DNA"/>
</dbReference>
<dbReference type="PANTHER" id="PTHR20958:SF10">
    <property type="entry name" value="GH05617P-RELATED"/>
    <property type="match status" value="1"/>
</dbReference>
<feature type="domain" description="N-acetyltransferase" evidence="1">
    <location>
        <begin position="297"/>
        <end position="419"/>
    </location>
</feature>
<evidence type="ECO:0000313" key="3">
    <source>
        <dbReference type="Proteomes" id="UP001059596"/>
    </source>
</evidence>
<dbReference type="Pfam" id="PF08445">
    <property type="entry name" value="FR47"/>
    <property type="match status" value="2"/>
</dbReference>
<feature type="domain" description="N-acetyltransferase" evidence="1">
    <location>
        <begin position="10"/>
        <end position="147"/>
    </location>
</feature>
<reference evidence="2" key="1">
    <citation type="journal article" date="2023" name="Genome Biol. Evol.">
        <title>Long-read-based Genome Assembly of Drosophila gunungcola Reveals Fewer Chemosensory Genes in Flower-breeding Species.</title>
        <authorList>
            <person name="Negi A."/>
            <person name="Liao B.Y."/>
            <person name="Yeh S.D."/>
        </authorList>
    </citation>
    <scope>NUCLEOTIDE SEQUENCE</scope>
    <source>
        <strain evidence="2">Sukarami</strain>
    </source>
</reference>
<dbReference type="SUPFAM" id="SSF55729">
    <property type="entry name" value="Acyl-CoA N-acyltransferases (Nat)"/>
    <property type="match status" value="2"/>
</dbReference>
<proteinExistence type="predicted"/>
<dbReference type="InterPro" id="IPR016181">
    <property type="entry name" value="Acyl_CoA_acyltransferase"/>
</dbReference>
<dbReference type="GO" id="GO:0016747">
    <property type="term" value="F:acyltransferase activity, transferring groups other than amino-acyl groups"/>
    <property type="evidence" value="ECO:0007669"/>
    <property type="project" value="InterPro"/>
</dbReference>
<comment type="caution">
    <text evidence="2">The sequence shown here is derived from an EMBL/GenBank/DDBJ whole genome shotgun (WGS) entry which is preliminary data.</text>
</comment>
<dbReference type="PROSITE" id="PS51186">
    <property type="entry name" value="GNAT"/>
    <property type="match status" value="2"/>
</dbReference>
<name>A0A9P9YUY7_9MUSC</name>
<dbReference type="Gene3D" id="3.40.630.30">
    <property type="match status" value="3"/>
</dbReference>
<dbReference type="InterPro" id="IPR053225">
    <property type="entry name" value="Acyl-CoA_N-acyltransferase"/>
</dbReference>
<dbReference type="InterPro" id="IPR013653">
    <property type="entry name" value="GCN5-like_dom"/>
</dbReference>
<sequence length="419" mass="47262">MLETKFKSLINVGYLSAKHAALVDQHWAYRTPDSLPWIRGLIEKNASAGVFDARGELLAWCLRSPHGSLCNLHVLSSHRRQGLGSLAVLFMANEIKSFGSEVLATVVFDNEGSKKLFENLGFKPINKLSVCDRFLYGEVVVMSDENSLVEIPRSEWTKLRDLYVQNDTDPQGYPCINNFIKWVEKEPELKAKFLSLNGDWEKDGTFVLTVDLGTQFKHIYFNTLSDNLERATKALECLNSFENKYVFFGFCSRLKPVVEHIGQKYYTTKELQIVETCWYSASKELIDTFTIEVPSGITLLNLALEDAETINEIWPHRGPNSINFVRSLIKYNVSLGAYDDSGKLVAWCLRLPIGGLGLLQVLESHKRLGLGSLLVKAMAKKISALGDQVMAPVVTQNIASRNMFEKIGFRSIDITYWAD</sequence>
<dbReference type="PANTHER" id="PTHR20958">
    <property type="entry name" value="GLYCINE N-ACYLTRANSFERASE-LIKE PROTEIN"/>
    <property type="match status" value="1"/>
</dbReference>
<evidence type="ECO:0000313" key="2">
    <source>
        <dbReference type="EMBL" id="KAI8043556.1"/>
    </source>
</evidence>
<dbReference type="AlphaFoldDB" id="A0A9P9YUY7"/>
<dbReference type="Proteomes" id="UP001059596">
    <property type="component" value="Unassembled WGS sequence"/>
</dbReference>
<organism evidence="2 3">
    <name type="scientific">Drosophila gunungcola</name>
    <name type="common">fruit fly</name>
    <dbReference type="NCBI Taxonomy" id="103775"/>
    <lineage>
        <taxon>Eukaryota</taxon>
        <taxon>Metazoa</taxon>
        <taxon>Ecdysozoa</taxon>
        <taxon>Arthropoda</taxon>
        <taxon>Hexapoda</taxon>
        <taxon>Insecta</taxon>
        <taxon>Pterygota</taxon>
        <taxon>Neoptera</taxon>
        <taxon>Endopterygota</taxon>
        <taxon>Diptera</taxon>
        <taxon>Brachycera</taxon>
        <taxon>Muscomorpha</taxon>
        <taxon>Ephydroidea</taxon>
        <taxon>Drosophilidae</taxon>
        <taxon>Drosophila</taxon>
        <taxon>Sophophora</taxon>
    </lineage>
</organism>